<proteinExistence type="predicted"/>
<organism evidence="1 2">
    <name type="scientific">Halococcus hamelinensis 100A6</name>
    <dbReference type="NCBI Taxonomy" id="1132509"/>
    <lineage>
        <taxon>Archaea</taxon>
        <taxon>Methanobacteriati</taxon>
        <taxon>Methanobacteriota</taxon>
        <taxon>Stenosarchaea group</taxon>
        <taxon>Halobacteria</taxon>
        <taxon>Halobacteriales</taxon>
        <taxon>Halococcaceae</taxon>
        <taxon>Halococcus</taxon>
    </lineage>
</organism>
<gene>
    <name evidence="1" type="ORF">C447_00505</name>
</gene>
<sequence length="173" mass="19673">MAEDAPGAKAWKEHTSAFDRVRSVVETASQPRSASEIANEALVAENTARTHLNRLTDMHVLVELDRDGTTLYTPDPLYQRAQTIRELLDEYDHEGLIELKEDLLEQIEAWERSFHVTSPEGLRERAAQADQVDQTKEIRTAASDWELVVHRLSIVEDAIKNYATYSRDTRALA</sequence>
<dbReference type="Proteomes" id="UP000011566">
    <property type="component" value="Unassembled WGS sequence"/>
</dbReference>
<reference evidence="1 2" key="1">
    <citation type="journal article" date="2014" name="PLoS Genet.">
        <title>Phylogenetically driven sequencing of extremely halophilic archaea reveals strategies for static and dynamic osmo-response.</title>
        <authorList>
            <person name="Becker E.A."/>
            <person name="Seitzer P.M."/>
            <person name="Tritt A."/>
            <person name="Larsen D."/>
            <person name="Krusor M."/>
            <person name="Yao A.I."/>
            <person name="Wu D."/>
            <person name="Madern D."/>
            <person name="Eisen J.A."/>
            <person name="Darling A.E."/>
            <person name="Facciotti M.T."/>
        </authorList>
    </citation>
    <scope>NUCLEOTIDE SEQUENCE [LARGE SCALE GENOMIC DNA]</scope>
    <source>
        <strain evidence="1 2">100A6</strain>
    </source>
</reference>
<dbReference type="RefSeq" id="WP_007689746.1">
    <property type="nucleotide sequence ID" value="NZ_AJRK01000420.1"/>
</dbReference>
<dbReference type="AlphaFoldDB" id="M0MCC9"/>
<name>M0MCC9_9EURY</name>
<dbReference type="OrthoDB" id="183382at2157"/>
<evidence type="ECO:0000313" key="2">
    <source>
        <dbReference type="Proteomes" id="UP000011566"/>
    </source>
</evidence>
<dbReference type="PATRIC" id="fig|1132509.6.peg.120"/>
<dbReference type="InterPro" id="IPR055766">
    <property type="entry name" value="DUF7342"/>
</dbReference>
<dbReference type="Pfam" id="PF24033">
    <property type="entry name" value="DUF7342"/>
    <property type="match status" value="1"/>
</dbReference>
<evidence type="ECO:0000313" key="1">
    <source>
        <dbReference type="EMBL" id="EMA42025.1"/>
    </source>
</evidence>
<keyword evidence="2" id="KW-1185">Reference proteome</keyword>
<dbReference type="EMBL" id="AOMB01000003">
    <property type="protein sequence ID" value="EMA42025.1"/>
    <property type="molecule type" value="Genomic_DNA"/>
</dbReference>
<evidence type="ECO:0008006" key="3">
    <source>
        <dbReference type="Google" id="ProtNLM"/>
    </source>
</evidence>
<comment type="caution">
    <text evidence="1">The sequence shown here is derived from an EMBL/GenBank/DDBJ whole genome shotgun (WGS) entry which is preliminary data.</text>
</comment>
<protein>
    <recommendedName>
        <fullName evidence="3">Transcriptional regulator</fullName>
    </recommendedName>
</protein>
<dbReference type="eggNOG" id="arCOG02773">
    <property type="taxonomic scope" value="Archaea"/>
</dbReference>
<accession>M0MCC9</accession>